<dbReference type="EMBL" id="CP120631">
    <property type="protein sequence ID" value="WEW61510.1"/>
    <property type="molecule type" value="Genomic_DNA"/>
</dbReference>
<reference evidence="13" key="1">
    <citation type="submission" date="2023-03" db="EMBL/GenBank/DDBJ databases">
        <title>Emydomyces testavorans Genome Sequence.</title>
        <authorList>
            <person name="Hoyer L."/>
        </authorList>
    </citation>
    <scope>NUCLEOTIDE SEQUENCE</scope>
    <source>
        <strain evidence="13">16-2883</strain>
    </source>
</reference>
<keyword evidence="5 11" id="KW-0479">Metal-binding</keyword>
<evidence type="ECO:0000313" key="14">
    <source>
        <dbReference type="Proteomes" id="UP001219355"/>
    </source>
</evidence>
<evidence type="ECO:0000256" key="5">
    <source>
        <dbReference type="ARBA" id="ARBA00022723"/>
    </source>
</evidence>
<feature type="binding site" evidence="11">
    <location>
        <position position="213"/>
    </location>
    <ligand>
        <name>Zn(2+)</name>
        <dbReference type="ChEBI" id="CHEBI:29105"/>
        <note>catalytic</note>
    </ligand>
</feature>
<proteinExistence type="inferred from homology"/>
<dbReference type="Gene3D" id="3.10.170.10">
    <property type="match status" value="1"/>
</dbReference>
<dbReference type="GO" id="GO:0008270">
    <property type="term" value="F:zinc ion binding"/>
    <property type="evidence" value="ECO:0007669"/>
    <property type="project" value="InterPro"/>
</dbReference>
<dbReference type="EC" id="3.4.24.-" evidence="12"/>
<comment type="subcellular location">
    <subcellularLocation>
        <location evidence="1 12">Secreted</location>
    </subcellularLocation>
</comment>
<dbReference type="InterPro" id="IPR027268">
    <property type="entry name" value="Peptidase_M4/M1_CTD_sf"/>
</dbReference>
<feature type="binding site" evidence="11">
    <location>
        <position position="187"/>
    </location>
    <ligand>
        <name>Zn(2+)</name>
        <dbReference type="ChEBI" id="CHEBI:29105"/>
        <note>catalytic</note>
    </ligand>
</feature>
<evidence type="ECO:0000256" key="1">
    <source>
        <dbReference type="ARBA" id="ARBA00004613"/>
    </source>
</evidence>
<keyword evidence="9 12" id="KW-0865">Zymogen</keyword>
<dbReference type="GO" id="GO:0004222">
    <property type="term" value="F:metalloendopeptidase activity"/>
    <property type="evidence" value="ECO:0007669"/>
    <property type="project" value="InterPro"/>
</dbReference>
<dbReference type="InterPro" id="IPR050371">
    <property type="entry name" value="Fungal_virulence_M36"/>
</dbReference>
<feature type="active site" evidence="10">
    <location>
        <position position="184"/>
    </location>
</feature>
<dbReference type="GO" id="GO:0006508">
    <property type="term" value="P:proteolysis"/>
    <property type="evidence" value="ECO:0007669"/>
    <property type="project" value="UniProtKB-KW"/>
</dbReference>
<name>A0AAF0IL15_9EURO</name>
<keyword evidence="14" id="KW-1185">Reference proteome</keyword>
<keyword evidence="7 11" id="KW-0862">Zinc</keyword>
<protein>
    <recommendedName>
        <fullName evidence="12">Extracellular metalloproteinase</fullName>
        <ecNumber evidence="12">3.4.24.-</ecNumber>
    </recommendedName>
    <alternativeName>
        <fullName evidence="12">Fungalysin</fullName>
    </alternativeName>
</protein>
<dbReference type="CDD" id="cd09596">
    <property type="entry name" value="M36"/>
    <property type="match status" value="1"/>
</dbReference>
<evidence type="ECO:0000256" key="2">
    <source>
        <dbReference type="ARBA" id="ARBA00006006"/>
    </source>
</evidence>
<evidence type="ECO:0000256" key="6">
    <source>
        <dbReference type="ARBA" id="ARBA00022801"/>
    </source>
</evidence>
<evidence type="ECO:0000256" key="4">
    <source>
        <dbReference type="ARBA" id="ARBA00022670"/>
    </source>
</evidence>
<sequence length="388" mass="43330">MQINSPWGLNDPTEGSRQVFSDPWDTNSSPFTWLSDGNTRYTTTRGNNAIAQSNPDGRNEYLNNYRPNSPQLKFEYPYTTAMSPPSSYIDASITQLFYTSNVYHDLLYLLGFTEAAGNFQFNNNNKGGRGNDYAILNAQDGSGVNNANFCTPPDGTPGRMRMYTWNRSQPNRDGTFEAGIVIHEYTHGLSNRLCGGPANSMCLNGLESGGMGEGWGDFMATLIRLKRGDTRSKDYTMGDWSANRPGGIRQYPYSTNLRTNPLVYTSNNQLREPHQVGTVWASMLYEVMWNLIDKHGKNDGPKPELRNGVPADGKYLTMKLVMDGMALIPCNPNFVQARDGILDADRKLTNGANKCEIWKGFAKRDLGVGARYDPRNRTGSKEVPRECQ</sequence>
<evidence type="ECO:0000256" key="7">
    <source>
        <dbReference type="ARBA" id="ARBA00022833"/>
    </source>
</evidence>
<dbReference type="PANTHER" id="PTHR33478:SF1">
    <property type="entry name" value="EXTRACELLULAR METALLOPROTEINASE MEP"/>
    <property type="match status" value="1"/>
</dbReference>
<dbReference type="PANTHER" id="PTHR33478">
    <property type="entry name" value="EXTRACELLULAR METALLOPROTEINASE MEP"/>
    <property type="match status" value="1"/>
</dbReference>
<keyword evidence="8 12" id="KW-0482">Metalloprotease</keyword>
<dbReference type="SUPFAM" id="SSF55486">
    <property type="entry name" value="Metalloproteases ('zincins'), catalytic domain"/>
    <property type="match status" value="1"/>
</dbReference>
<evidence type="ECO:0000256" key="12">
    <source>
        <dbReference type="RuleBase" id="RU364017"/>
    </source>
</evidence>
<dbReference type="Proteomes" id="UP001219355">
    <property type="component" value="Chromosome 5"/>
</dbReference>
<comment type="cofactor">
    <cofactor evidence="11">
        <name>Zn(2+)</name>
        <dbReference type="ChEBI" id="CHEBI:29105"/>
    </cofactor>
    <text evidence="11">Binds 1 zinc ion per subunit.</text>
</comment>
<evidence type="ECO:0000256" key="9">
    <source>
        <dbReference type="ARBA" id="ARBA00023145"/>
    </source>
</evidence>
<dbReference type="Pfam" id="PF02128">
    <property type="entry name" value="Peptidase_M36"/>
    <property type="match status" value="1"/>
</dbReference>
<dbReference type="GO" id="GO:0005576">
    <property type="term" value="C:extracellular region"/>
    <property type="evidence" value="ECO:0007669"/>
    <property type="project" value="UniProtKB-SubCell"/>
</dbReference>
<evidence type="ECO:0000313" key="13">
    <source>
        <dbReference type="EMBL" id="WEW61510.1"/>
    </source>
</evidence>
<dbReference type="Gene3D" id="1.10.390.10">
    <property type="entry name" value="Neutral Protease Domain 2"/>
    <property type="match status" value="1"/>
</dbReference>
<keyword evidence="4 12" id="KW-0645">Protease</keyword>
<accession>A0AAF0IL15</accession>
<keyword evidence="3 12" id="KW-0964">Secreted</keyword>
<dbReference type="PRINTS" id="PR00999">
    <property type="entry name" value="FUNGALYSIN"/>
</dbReference>
<dbReference type="InterPro" id="IPR001842">
    <property type="entry name" value="Peptidase_M36"/>
</dbReference>
<evidence type="ECO:0000256" key="3">
    <source>
        <dbReference type="ARBA" id="ARBA00022525"/>
    </source>
</evidence>
<keyword evidence="6 12" id="KW-0378">Hydrolase</keyword>
<evidence type="ECO:0000256" key="11">
    <source>
        <dbReference type="PIRSR" id="PIRSR601842-2"/>
    </source>
</evidence>
<feature type="binding site" evidence="11">
    <location>
        <position position="183"/>
    </location>
    <ligand>
        <name>Zn(2+)</name>
        <dbReference type="ChEBI" id="CHEBI:29105"/>
        <note>catalytic</note>
    </ligand>
</feature>
<dbReference type="AlphaFoldDB" id="A0AAF0IL15"/>
<evidence type="ECO:0000256" key="8">
    <source>
        <dbReference type="ARBA" id="ARBA00023049"/>
    </source>
</evidence>
<comment type="similarity">
    <text evidence="2 12">Belongs to the peptidase M36 family.</text>
</comment>
<evidence type="ECO:0000256" key="10">
    <source>
        <dbReference type="PIRSR" id="PIRSR601842-1"/>
    </source>
</evidence>
<gene>
    <name evidence="13" type="primary">MEP9</name>
    <name evidence="13" type="ORF">PRK78_007000</name>
</gene>
<organism evidence="13 14">
    <name type="scientific">Emydomyces testavorans</name>
    <dbReference type="NCBI Taxonomy" id="2070801"/>
    <lineage>
        <taxon>Eukaryota</taxon>
        <taxon>Fungi</taxon>
        <taxon>Dikarya</taxon>
        <taxon>Ascomycota</taxon>
        <taxon>Pezizomycotina</taxon>
        <taxon>Eurotiomycetes</taxon>
        <taxon>Eurotiomycetidae</taxon>
        <taxon>Onygenales</taxon>
        <taxon>Nannizziopsiaceae</taxon>
        <taxon>Emydomyces</taxon>
    </lineage>
</organism>